<sequence length="70" mass="8144">MSKTKIFLQNRNRPKLFRRILFTLSSQVSPFFSKNFAAGRIAFFAGYVKNNLSQTDFFKHSNLPERGITI</sequence>
<organism evidence="1 2">
    <name type="scientific">Heyndrickxia coagulans</name>
    <name type="common">Weizmannia coagulans</name>
    <dbReference type="NCBI Taxonomy" id="1398"/>
    <lineage>
        <taxon>Bacteria</taxon>
        <taxon>Bacillati</taxon>
        <taxon>Bacillota</taxon>
        <taxon>Bacilli</taxon>
        <taxon>Bacillales</taxon>
        <taxon>Bacillaceae</taxon>
        <taxon>Heyndrickxia</taxon>
    </lineage>
</organism>
<evidence type="ECO:0000313" key="1">
    <source>
        <dbReference type="EMBL" id="KYC61463.1"/>
    </source>
</evidence>
<accession>A0A150JW13</accession>
<dbReference type="AlphaFoldDB" id="A0A150JW13"/>
<comment type="caution">
    <text evidence="1">The sequence shown here is derived from an EMBL/GenBank/DDBJ whole genome shotgun (WGS) entry which is preliminary data.</text>
</comment>
<proteinExistence type="predicted"/>
<name>A0A150JW13_HEYCO</name>
<dbReference type="EMBL" id="LQYG01000069">
    <property type="protein sequence ID" value="KYC61463.1"/>
    <property type="molecule type" value="Genomic_DNA"/>
</dbReference>
<evidence type="ECO:0000313" key="2">
    <source>
        <dbReference type="Proteomes" id="UP000075288"/>
    </source>
</evidence>
<reference evidence="1 2" key="1">
    <citation type="submission" date="2016-01" db="EMBL/GenBank/DDBJ databases">
        <title>Genome Sequences of Twelve Sporeforming Bacillus Species Isolated from Foods.</title>
        <authorList>
            <person name="Berendsen E.M."/>
            <person name="Wells-Bennik M.H."/>
            <person name="Krawcyk A.O."/>
            <person name="De Jong A."/>
            <person name="Holsappel S."/>
            <person name="Eijlander R.T."/>
            <person name="Kuipers O.P."/>
        </authorList>
    </citation>
    <scope>NUCLEOTIDE SEQUENCE [LARGE SCALE GENOMIC DNA]</scope>
    <source>
        <strain evidence="1 2">B4098</strain>
    </source>
</reference>
<gene>
    <name evidence="1" type="ORF">B4098_2018</name>
</gene>
<dbReference type="Proteomes" id="UP000075288">
    <property type="component" value="Unassembled WGS sequence"/>
</dbReference>
<protein>
    <submittedName>
        <fullName evidence="1">Uncharacterized protein</fullName>
    </submittedName>
</protein>